<dbReference type="Pfam" id="PF00941">
    <property type="entry name" value="FAD_binding_5"/>
    <property type="match status" value="1"/>
</dbReference>
<dbReference type="InterPro" id="IPR016166">
    <property type="entry name" value="FAD-bd_PCMH"/>
</dbReference>
<dbReference type="AlphaFoldDB" id="A0A5S4GYB5"/>
<dbReference type="GO" id="GO:0071949">
    <property type="term" value="F:FAD binding"/>
    <property type="evidence" value="ECO:0007669"/>
    <property type="project" value="InterPro"/>
</dbReference>
<dbReference type="PANTHER" id="PTHR42659:SF1">
    <property type="entry name" value="OXIDOREDUCTASE"/>
    <property type="match status" value="1"/>
</dbReference>
<name>A0A5S4GYB5_9ACTN</name>
<dbReference type="OrthoDB" id="9814706at2"/>
<dbReference type="InterPro" id="IPR002346">
    <property type="entry name" value="Mopterin_DH_FAD-bd"/>
</dbReference>
<reference evidence="2 3" key="1">
    <citation type="submission" date="2019-05" db="EMBL/GenBank/DDBJ databases">
        <title>Draft genome sequence of Actinomadura geliboluensis A8036.</title>
        <authorList>
            <person name="Saricaoglu S."/>
            <person name="Isik K."/>
        </authorList>
    </citation>
    <scope>NUCLEOTIDE SEQUENCE [LARGE SCALE GENOMIC DNA]</scope>
    <source>
        <strain evidence="2 3">A8036</strain>
    </source>
</reference>
<dbReference type="SUPFAM" id="SSF56176">
    <property type="entry name" value="FAD-binding/transporter-associated domain-like"/>
    <property type="match status" value="1"/>
</dbReference>
<evidence type="ECO:0000313" key="3">
    <source>
        <dbReference type="Proteomes" id="UP000305238"/>
    </source>
</evidence>
<dbReference type="InterPro" id="IPR036318">
    <property type="entry name" value="FAD-bd_PCMH-like_sf"/>
</dbReference>
<feature type="domain" description="FAD-binding PCMH-type" evidence="1">
    <location>
        <begin position="5"/>
        <end position="221"/>
    </location>
</feature>
<evidence type="ECO:0000313" key="2">
    <source>
        <dbReference type="EMBL" id="TMR37963.1"/>
    </source>
</evidence>
<dbReference type="EMBL" id="VCKZ01000114">
    <property type="protein sequence ID" value="TMR37963.1"/>
    <property type="molecule type" value="Genomic_DNA"/>
</dbReference>
<accession>A0A5S4GYB5</accession>
<evidence type="ECO:0000259" key="1">
    <source>
        <dbReference type="PROSITE" id="PS51387"/>
    </source>
</evidence>
<dbReference type="PANTHER" id="PTHR42659">
    <property type="entry name" value="XANTHINE DEHYDROGENASE SUBUNIT C-RELATED"/>
    <property type="match status" value="1"/>
</dbReference>
<dbReference type="InterPro" id="IPR051312">
    <property type="entry name" value="Diverse_Substr_Oxidored"/>
</dbReference>
<dbReference type="Gene3D" id="3.30.390.50">
    <property type="entry name" value="CO dehydrogenase flavoprotein, C-terminal domain"/>
    <property type="match status" value="1"/>
</dbReference>
<organism evidence="2 3">
    <name type="scientific">Actinomadura geliboluensis</name>
    <dbReference type="NCBI Taxonomy" id="882440"/>
    <lineage>
        <taxon>Bacteria</taxon>
        <taxon>Bacillati</taxon>
        <taxon>Actinomycetota</taxon>
        <taxon>Actinomycetes</taxon>
        <taxon>Streptosporangiales</taxon>
        <taxon>Thermomonosporaceae</taxon>
        <taxon>Actinomadura</taxon>
    </lineage>
</organism>
<dbReference type="GO" id="GO:0016491">
    <property type="term" value="F:oxidoreductase activity"/>
    <property type="evidence" value="ECO:0007669"/>
    <property type="project" value="InterPro"/>
</dbReference>
<dbReference type="Gene3D" id="3.30.465.10">
    <property type="match status" value="1"/>
</dbReference>
<sequence length="328" mass="33819">MAPARPAHPARPAPRGDRHVTTIEAAAAAVRDTGGEPRAGGTDVMTRAARPAVDLLGVPGLGGVGWRPDGSARVGALTTIAGLLADDRLTAAYPALAATAAAVATPQIRNVATVGGNLLQRNRCWYLRNPAFTCHQTGGDTCHAREGAHLYSAVVDQGPCVAPHPSSLAVALLTYGATAEVHGRSTLGIAELYGDGADPTRDHRLEPGEILQAVVMPPPTPDERAAYRRATAREMAEWPLVEAAARLTFDGDTIATASVAVGGVARTPLLLTEVAEALLGKPATEETLTAAADLATARCTPLPQNAYKVALLRATLIDTLTACSPPSP</sequence>
<dbReference type="InterPro" id="IPR036683">
    <property type="entry name" value="CO_DH_flav_C_dom_sf"/>
</dbReference>
<proteinExistence type="predicted"/>
<dbReference type="Proteomes" id="UP000305238">
    <property type="component" value="Unassembled WGS sequence"/>
</dbReference>
<dbReference type="SUPFAM" id="SSF55447">
    <property type="entry name" value="CO dehydrogenase flavoprotein C-terminal domain-like"/>
    <property type="match status" value="1"/>
</dbReference>
<dbReference type="InterPro" id="IPR005107">
    <property type="entry name" value="CO_DH_flav_C"/>
</dbReference>
<comment type="caution">
    <text evidence="2">The sequence shown here is derived from an EMBL/GenBank/DDBJ whole genome shotgun (WGS) entry which is preliminary data.</text>
</comment>
<gene>
    <name evidence="2" type="ORF">ETD96_17400</name>
</gene>
<dbReference type="PROSITE" id="PS51387">
    <property type="entry name" value="FAD_PCMH"/>
    <property type="match status" value="1"/>
</dbReference>
<protein>
    <submittedName>
        <fullName evidence="2">Oxidoreductase</fullName>
    </submittedName>
</protein>
<dbReference type="SMART" id="SM01092">
    <property type="entry name" value="CO_deh_flav_C"/>
    <property type="match status" value="1"/>
</dbReference>
<dbReference type="InterPro" id="IPR016169">
    <property type="entry name" value="FAD-bd_PCMH_sub2"/>
</dbReference>
<dbReference type="Pfam" id="PF03450">
    <property type="entry name" value="CO_deh_flav_C"/>
    <property type="match status" value="1"/>
</dbReference>
<keyword evidence="3" id="KW-1185">Reference proteome</keyword>